<keyword evidence="5 6" id="KW-0472">Membrane</keyword>
<dbReference type="RefSeq" id="WP_184043531.1">
    <property type="nucleotide sequence ID" value="NZ_JACIGK010000008.1"/>
</dbReference>
<dbReference type="InterPro" id="IPR036259">
    <property type="entry name" value="MFS_trans_sf"/>
</dbReference>
<feature type="transmembrane region" description="Helical" evidence="6">
    <location>
        <begin position="59"/>
        <end position="81"/>
    </location>
</feature>
<evidence type="ECO:0000256" key="3">
    <source>
        <dbReference type="ARBA" id="ARBA00022692"/>
    </source>
</evidence>
<evidence type="ECO:0000256" key="1">
    <source>
        <dbReference type="ARBA" id="ARBA00004141"/>
    </source>
</evidence>
<feature type="transmembrane region" description="Helical" evidence="6">
    <location>
        <begin position="217"/>
        <end position="235"/>
    </location>
</feature>
<evidence type="ECO:0000256" key="4">
    <source>
        <dbReference type="ARBA" id="ARBA00022989"/>
    </source>
</evidence>
<keyword evidence="3 6" id="KW-0812">Transmembrane</keyword>
<keyword evidence="8" id="KW-1185">Reference proteome</keyword>
<dbReference type="EMBL" id="JACIGK010000008">
    <property type="protein sequence ID" value="MBB4265805.1"/>
    <property type="molecule type" value="Genomic_DNA"/>
</dbReference>
<comment type="caution">
    <text evidence="7">The sequence shown here is derived from an EMBL/GenBank/DDBJ whole genome shotgun (WGS) entry which is preliminary data.</text>
</comment>
<dbReference type="AlphaFoldDB" id="A0A7W6W971"/>
<evidence type="ECO:0000256" key="5">
    <source>
        <dbReference type="ARBA" id="ARBA00023136"/>
    </source>
</evidence>
<dbReference type="GO" id="GO:0016020">
    <property type="term" value="C:membrane"/>
    <property type="evidence" value="ECO:0007669"/>
    <property type="project" value="UniProtKB-SubCell"/>
</dbReference>
<keyword evidence="4 6" id="KW-1133">Transmembrane helix</keyword>
<comment type="similarity">
    <text evidence="2">Belongs to the TerC family.</text>
</comment>
<comment type="subcellular location">
    <subcellularLocation>
        <location evidence="1">Membrane</location>
        <topology evidence="1">Multi-pass membrane protein</topology>
    </subcellularLocation>
</comment>
<gene>
    <name evidence="7" type="ORF">GGD89_001429</name>
</gene>
<name>A0A7W6W971_9PROT</name>
<accession>A0A7W6W971</accession>
<feature type="transmembrane region" description="Helical" evidence="6">
    <location>
        <begin position="124"/>
        <end position="145"/>
    </location>
</feature>
<feature type="transmembrane region" description="Helical" evidence="6">
    <location>
        <begin position="189"/>
        <end position="211"/>
    </location>
</feature>
<reference evidence="7 8" key="1">
    <citation type="submission" date="2020-08" db="EMBL/GenBank/DDBJ databases">
        <title>Genome sequencing of Purple Non-Sulfur Bacteria from various extreme environments.</title>
        <authorList>
            <person name="Mayer M."/>
        </authorList>
    </citation>
    <scope>NUCLEOTIDE SEQUENCE [LARGE SCALE GENOMIC DNA]</scope>
    <source>
        <strain evidence="7 8">JA131</strain>
    </source>
</reference>
<organism evidence="7 8">
    <name type="scientific">Roseospira visakhapatnamensis</name>
    <dbReference type="NCBI Taxonomy" id="390880"/>
    <lineage>
        <taxon>Bacteria</taxon>
        <taxon>Pseudomonadati</taxon>
        <taxon>Pseudomonadota</taxon>
        <taxon>Alphaproteobacteria</taxon>
        <taxon>Rhodospirillales</taxon>
        <taxon>Rhodospirillaceae</taxon>
        <taxon>Roseospira</taxon>
    </lineage>
</organism>
<dbReference type="InterPro" id="IPR005496">
    <property type="entry name" value="Integral_membrane_TerC"/>
</dbReference>
<evidence type="ECO:0000313" key="8">
    <source>
        <dbReference type="Proteomes" id="UP000554286"/>
    </source>
</evidence>
<feature type="transmembrane region" description="Helical" evidence="6">
    <location>
        <begin position="87"/>
        <end position="103"/>
    </location>
</feature>
<evidence type="ECO:0000256" key="2">
    <source>
        <dbReference type="ARBA" id="ARBA00007511"/>
    </source>
</evidence>
<proteinExistence type="inferred from homology"/>
<evidence type="ECO:0000256" key="6">
    <source>
        <dbReference type="SAM" id="Phobius"/>
    </source>
</evidence>
<evidence type="ECO:0000313" key="7">
    <source>
        <dbReference type="EMBL" id="MBB4265805.1"/>
    </source>
</evidence>
<protein>
    <submittedName>
        <fullName evidence="7">Putative tellurium resistance membrane protein TerC</fullName>
    </submittedName>
</protein>
<dbReference type="Pfam" id="PF03741">
    <property type="entry name" value="TerC"/>
    <property type="match status" value="1"/>
</dbReference>
<dbReference type="PANTHER" id="PTHR30238">
    <property type="entry name" value="MEMBRANE BOUND PREDICTED REDOX MODULATOR"/>
    <property type="match status" value="1"/>
</dbReference>
<feature type="transmembrane region" description="Helical" evidence="6">
    <location>
        <begin position="157"/>
        <end position="177"/>
    </location>
</feature>
<dbReference type="Proteomes" id="UP000554286">
    <property type="component" value="Unassembled WGS sequence"/>
</dbReference>
<dbReference type="SUPFAM" id="SSF103473">
    <property type="entry name" value="MFS general substrate transporter"/>
    <property type="match status" value="1"/>
</dbReference>
<dbReference type="PANTHER" id="PTHR30238:SF4">
    <property type="entry name" value="SLL1022 PROTEIN"/>
    <property type="match status" value="1"/>
</dbReference>
<feature type="transmembrane region" description="Helical" evidence="6">
    <location>
        <begin position="14"/>
        <end position="38"/>
    </location>
</feature>
<sequence>MEHLTDLATNPTTWAALATLIVMEIVLGIDNLIFISILTNKLPEARRRMARRVGISLALVLRLALLGTVAIIVTLTAPVITVLGHGFSWRDLILLAGGLFLVWKATKEISHTVNPNPDKKDDGVLTIGFTAAIVQILLLDLVFSIDSIITAVGMTDNFAVMVIAVVVAVTVMMVAATPLADFIHANPTIVMLALGFLLMIGMMLIADAFGAHVPKGYMYAAMAFSALVEALNMMARRARRRRATRST</sequence>